<dbReference type="SUPFAM" id="SSF53474">
    <property type="entry name" value="alpha/beta-Hydrolases"/>
    <property type="match status" value="1"/>
</dbReference>
<evidence type="ECO:0000259" key="4">
    <source>
        <dbReference type="Pfam" id="PF07859"/>
    </source>
</evidence>
<gene>
    <name evidence="5" type="ORF">C41B8_02362</name>
</gene>
<evidence type="ECO:0000313" key="6">
    <source>
        <dbReference type="Proteomes" id="UP000028302"/>
    </source>
</evidence>
<dbReference type="PANTHER" id="PTHR48081">
    <property type="entry name" value="AB HYDROLASE SUPERFAMILY PROTEIN C4A8.06C"/>
    <property type="match status" value="1"/>
</dbReference>
<name>A0A084IQF2_SALHC</name>
<accession>A0A084IQF2</accession>
<dbReference type="Pfam" id="PF07859">
    <property type="entry name" value="Abhydrolase_3"/>
    <property type="match status" value="1"/>
</dbReference>
<comment type="caution">
    <text evidence="5">The sequence shown here is derived from an EMBL/GenBank/DDBJ whole genome shotgun (WGS) entry which is preliminary data.</text>
</comment>
<proteinExistence type="inferred from homology"/>
<dbReference type="Gene3D" id="3.40.50.1820">
    <property type="entry name" value="alpha/beta hydrolase"/>
    <property type="match status" value="1"/>
</dbReference>
<dbReference type="AlphaFoldDB" id="A0A084IQF2"/>
<dbReference type="Proteomes" id="UP000028302">
    <property type="component" value="Unassembled WGS sequence"/>
</dbReference>
<comment type="similarity">
    <text evidence="1">Belongs to the 'GDXG' lipolytic enzyme family.</text>
</comment>
<dbReference type="InterPro" id="IPR029058">
    <property type="entry name" value="AB_hydrolase_fold"/>
</dbReference>
<dbReference type="InterPro" id="IPR050300">
    <property type="entry name" value="GDXG_lipolytic_enzyme"/>
</dbReference>
<feature type="domain" description="Alpha/beta hydrolase fold-3" evidence="4">
    <location>
        <begin position="113"/>
        <end position="317"/>
    </location>
</feature>
<protein>
    <submittedName>
        <fullName evidence="5">Esterase</fullName>
    </submittedName>
</protein>
<dbReference type="SMR" id="A0A084IQF2"/>
<keyword evidence="6" id="KW-1185">Reference proteome</keyword>
<evidence type="ECO:0000256" key="1">
    <source>
        <dbReference type="ARBA" id="ARBA00010515"/>
    </source>
</evidence>
<dbReference type="PROSITE" id="PS01174">
    <property type="entry name" value="LIPASE_GDXG_SER"/>
    <property type="match status" value="1"/>
</dbReference>
<dbReference type="InterPro" id="IPR013094">
    <property type="entry name" value="AB_hydrolase_3"/>
</dbReference>
<evidence type="ECO:0000256" key="3">
    <source>
        <dbReference type="PROSITE-ProRule" id="PRU10038"/>
    </source>
</evidence>
<dbReference type="GO" id="GO:0016787">
    <property type="term" value="F:hydrolase activity"/>
    <property type="evidence" value="ECO:0007669"/>
    <property type="project" value="UniProtKB-KW"/>
</dbReference>
<dbReference type="EMBL" id="APNK01000002">
    <property type="protein sequence ID" value="KEZ78936.1"/>
    <property type="molecule type" value="Genomic_DNA"/>
</dbReference>
<evidence type="ECO:0000313" key="5">
    <source>
        <dbReference type="EMBL" id="KEZ78936.1"/>
    </source>
</evidence>
<sequence>MARLHESFEAGAARGMLALPAALLRLMAGKPVVRDGQTLDVQCQLLLKIMRMRGVRLGGGDVEQQRRQMVAQSRTLAPRARGPIAVRDLVVAGAEGALAARAYRPEGADGAAILFYHGGGFVLGDLESHDGVCRALADRTRATVIAVDYRRAPEHGAPAAPRDAIAAFRDIVNRADNLGLDARQIAVAGDSAGANLAAVVAQQAKGDAKPPCAQLLFYPVVDFAEDKPSKDRLAEGFFLEKASMDWFEERYLPAGCDKRDPMVSPLYGELAGAAPAIVITAGFDPLRDEGEAYAAALKTAGVDTVCRRETGLLHGFANFAGGVERANEALTHAANDLRARLTAAV</sequence>
<dbReference type="OrthoDB" id="9806180at2"/>
<organism evidence="5 6">
    <name type="scientific">Salinisphaera hydrothermalis (strain C41B8)</name>
    <dbReference type="NCBI Taxonomy" id="1304275"/>
    <lineage>
        <taxon>Bacteria</taxon>
        <taxon>Pseudomonadati</taxon>
        <taxon>Pseudomonadota</taxon>
        <taxon>Gammaproteobacteria</taxon>
        <taxon>Salinisphaerales</taxon>
        <taxon>Salinisphaeraceae</taxon>
        <taxon>Salinisphaera</taxon>
    </lineage>
</organism>
<keyword evidence="2" id="KW-0378">Hydrolase</keyword>
<dbReference type="eggNOG" id="COG0657">
    <property type="taxonomic scope" value="Bacteria"/>
</dbReference>
<dbReference type="STRING" id="1304275.C41B8_02362"/>
<feature type="active site" evidence="3">
    <location>
        <position position="191"/>
    </location>
</feature>
<dbReference type="InterPro" id="IPR033140">
    <property type="entry name" value="Lipase_GDXG_put_SER_AS"/>
</dbReference>
<evidence type="ECO:0000256" key="2">
    <source>
        <dbReference type="ARBA" id="ARBA00022801"/>
    </source>
</evidence>
<dbReference type="RefSeq" id="WP_037333472.1">
    <property type="nucleotide sequence ID" value="NZ_APNK01000002.1"/>
</dbReference>
<dbReference type="PANTHER" id="PTHR48081:SF8">
    <property type="entry name" value="ALPHA_BETA HYDROLASE FOLD-3 DOMAIN-CONTAINING PROTEIN-RELATED"/>
    <property type="match status" value="1"/>
</dbReference>
<reference evidence="5 6" key="1">
    <citation type="submission" date="2013-03" db="EMBL/GenBank/DDBJ databases">
        <title>Salinisphaera hydrothermalis C41B8 Genome Sequencing.</title>
        <authorList>
            <person name="Li C."/>
            <person name="Lai Q."/>
            <person name="Shao Z."/>
        </authorList>
    </citation>
    <scope>NUCLEOTIDE SEQUENCE [LARGE SCALE GENOMIC DNA]</scope>
    <source>
        <strain evidence="5 6">C41B8</strain>
    </source>
</reference>